<protein>
    <recommendedName>
        <fullName evidence="4">PKD domain-containing protein</fullName>
    </recommendedName>
</protein>
<evidence type="ECO:0000256" key="1">
    <source>
        <dbReference type="SAM" id="SignalP"/>
    </source>
</evidence>
<sequence length="310" mass="34074">MKSQKLWMVAGLALLAACSKSDPAPEVKPVDPAHTTNRAAVLDYQPAPGQFINQSPEWVAGNTDQDIIAKAQAALDNNNFVCLGGYGGYIVLGMQYAIPNVDDQYSFLVKGNAFNNWAEPGIIMVSADANNNGKPDDEWYEIAGSEYSSAKTLRNYQITYFKPDEKKVATPSKTDKNLNDTTYIRWKDNQGQSGFLSRNIYHSQSYYPQWKGDSITFTGSRLSADGVKDLSGTGVNWVSTAFAFGYADNWSNDNDNGKIKISWAVDKNGKKVNLANIKFIKVYTGIRAEAGWLGEVSTEVTGVTDLTLKQ</sequence>
<dbReference type="RefSeq" id="WP_111593034.1">
    <property type="nucleotide sequence ID" value="NZ_QLMA01000005.1"/>
</dbReference>
<organism evidence="2 3">
    <name type="scientific">Chitinophaga dinghuensis</name>
    <dbReference type="NCBI Taxonomy" id="1539050"/>
    <lineage>
        <taxon>Bacteria</taxon>
        <taxon>Pseudomonadati</taxon>
        <taxon>Bacteroidota</taxon>
        <taxon>Chitinophagia</taxon>
        <taxon>Chitinophagales</taxon>
        <taxon>Chitinophagaceae</taxon>
        <taxon>Chitinophaga</taxon>
    </lineage>
</organism>
<keyword evidence="1" id="KW-0732">Signal</keyword>
<dbReference type="PROSITE" id="PS51257">
    <property type="entry name" value="PROKAR_LIPOPROTEIN"/>
    <property type="match status" value="1"/>
</dbReference>
<reference evidence="2 3" key="1">
    <citation type="submission" date="2018-06" db="EMBL/GenBank/DDBJ databases">
        <title>Genomic Encyclopedia of Archaeal and Bacterial Type Strains, Phase II (KMG-II): from individual species to whole genera.</title>
        <authorList>
            <person name="Goeker M."/>
        </authorList>
    </citation>
    <scope>NUCLEOTIDE SEQUENCE [LARGE SCALE GENOMIC DNA]</scope>
    <source>
        <strain evidence="2 3">DSM 29821</strain>
    </source>
</reference>
<proteinExistence type="predicted"/>
<evidence type="ECO:0000313" key="3">
    <source>
        <dbReference type="Proteomes" id="UP000249819"/>
    </source>
</evidence>
<feature type="signal peptide" evidence="1">
    <location>
        <begin position="1"/>
        <end position="24"/>
    </location>
</feature>
<feature type="chain" id="PRO_5016405703" description="PKD domain-containing protein" evidence="1">
    <location>
        <begin position="25"/>
        <end position="310"/>
    </location>
</feature>
<dbReference type="AlphaFoldDB" id="A0A327VXE5"/>
<accession>A0A327VXE5</accession>
<name>A0A327VXE5_9BACT</name>
<evidence type="ECO:0008006" key="4">
    <source>
        <dbReference type="Google" id="ProtNLM"/>
    </source>
</evidence>
<comment type="caution">
    <text evidence="2">The sequence shown here is derived from an EMBL/GenBank/DDBJ whole genome shotgun (WGS) entry which is preliminary data.</text>
</comment>
<dbReference type="OrthoDB" id="975810at2"/>
<keyword evidence="3" id="KW-1185">Reference proteome</keyword>
<gene>
    <name evidence="2" type="ORF">CLV59_105109</name>
</gene>
<dbReference type="EMBL" id="QLMA01000005">
    <property type="protein sequence ID" value="RAJ80003.1"/>
    <property type="molecule type" value="Genomic_DNA"/>
</dbReference>
<dbReference type="Proteomes" id="UP000249819">
    <property type="component" value="Unassembled WGS sequence"/>
</dbReference>
<evidence type="ECO:0000313" key="2">
    <source>
        <dbReference type="EMBL" id="RAJ80003.1"/>
    </source>
</evidence>